<keyword evidence="1" id="KW-0812">Transmembrane</keyword>
<feature type="transmembrane region" description="Helical" evidence="1">
    <location>
        <begin position="230"/>
        <end position="246"/>
    </location>
</feature>
<sequence length="317" mass="36845">MSGKTLISSSATDFNIYYNYYVGFLNYGNDFIYANRFLSGYSNLTHLISLFELTEIQFAILMNFICLYFTFISTYILMHYKYNVNNFCAVLFMAFFLMKVGSISLLWRQTIACSFILLMLAMDSKLIRLILIGIASSFHVTSLFIAPLVLFIMSVERDKLIKINKVLPVFGVGAFILFPVFYNVIGIGNSFFSVSLEYYYFLDVIKTALFSIIFILFSFGHKGIYKNKDYTIMLFVVIFQFSFFFIPHGFRLIYPLSVCISSLIISVLLVRMPTNMTFLGYHIFFVAGFLRFLNDQYQVQYSLYNTEALYYLFVEAI</sequence>
<evidence type="ECO:0000313" key="3">
    <source>
        <dbReference type="Proteomes" id="UP000448038"/>
    </source>
</evidence>
<evidence type="ECO:0008006" key="4">
    <source>
        <dbReference type="Google" id="ProtNLM"/>
    </source>
</evidence>
<keyword evidence="1" id="KW-0472">Membrane</keyword>
<reference evidence="2 3" key="1">
    <citation type="submission" date="2019-11" db="EMBL/GenBank/DDBJ databases">
        <title>Using colonization assays and comparative genomics to discover symbiosis behaviors and factors in Vibrio fischeri.</title>
        <authorList>
            <person name="Bongrand C."/>
            <person name="Moriano-Gutierrez S."/>
            <person name="Arevalo P."/>
            <person name="Mcfall-Ngai M."/>
            <person name="Visick K."/>
            <person name="Polz M.F."/>
            <person name="Ruby E.G."/>
        </authorList>
    </citation>
    <scope>NUCLEOTIDE SEQUENCE [LARGE SCALE GENOMIC DNA]</scope>
    <source>
        <strain evidence="3">emors.4.1</strain>
    </source>
</reference>
<keyword evidence="1" id="KW-1133">Transmembrane helix</keyword>
<feature type="transmembrane region" description="Helical" evidence="1">
    <location>
        <begin position="127"/>
        <end position="154"/>
    </location>
</feature>
<dbReference type="AlphaFoldDB" id="A0A844P0W7"/>
<dbReference type="Proteomes" id="UP000448038">
    <property type="component" value="Unassembled WGS sequence"/>
</dbReference>
<accession>A0A844P0W7</accession>
<dbReference type="Pfam" id="PF14897">
    <property type="entry name" value="EpsG"/>
    <property type="match status" value="1"/>
</dbReference>
<protein>
    <recommendedName>
        <fullName evidence="4">EpsG family protein</fullName>
    </recommendedName>
</protein>
<name>A0A844P0W7_ALIFS</name>
<evidence type="ECO:0000313" key="2">
    <source>
        <dbReference type="EMBL" id="MUK49034.1"/>
    </source>
</evidence>
<gene>
    <name evidence="2" type="ORF">GNP88_07550</name>
</gene>
<feature type="transmembrane region" description="Helical" evidence="1">
    <location>
        <begin position="166"/>
        <end position="192"/>
    </location>
</feature>
<feature type="transmembrane region" description="Helical" evidence="1">
    <location>
        <begin position="84"/>
        <end position="107"/>
    </location>
</feature>
<feature type="transmembrane region" description="Helical" evidence="1">
    <location>
        <begin position="56"/>
        <end position="77"/>
    </location>
</feature>
<feature type="transmembrane region" description="Helical" evidence="1">
    <location>
        <begin position="198"/>
        <end position="218"/>
    </location>
</feature>
<proteinExistence type="predicted"/>
<organism evidence="2 3">
    <name type="scientific">Aliivibrio fischeri</name>
    <name type="common">Vibrio fischeri</name>
    <dbReference type="NCBI Taxonomy" id="668"/>
    <lineage>
        <taxon>Bacteria</taxon>
        <taxon>Pseudomonadati</taxon>
        <taxon>Pseudomonadota</taxon>
        <taxon>Gammaproteobacteria</taxon>
        <taxon>Vibrionales</taxon>
        <taxon>Vibrionaceae</taxon>
        <taxon>Aliivibrio</taxon>
    </lineage>
</organism>
<dbReference type="InterPro" id="IPR049458">
    <property type="entry name" value="EpsG-like"/>
</dbReference>
<comment type="caution">
    <text evidence="2">The sequence shown here is derived from an EMBL/GenBank/DDBJ whole genome shotgun (WGS) entry which is preliminary data.</text>
</comment>
<evidence type="ECO:0000256" key="1">
    <source>
        <dbReference type="SAM" id="Phobius"/>
    </source>
</evidence>
<feature type="transmembrane region" description="Helical" evidence="1">
    <location>
        <begin position="277"/>
        <end position="294"/>
    </location>
</feature>
<dbReference type="EMBL" id="WOBN01000011">
    <property type="protein sequence ID" value="MUK49034.1"/>
    <property type="molecule type" value="Genomic_DNA"/>
</dbReference>